<evidence type="ECO:0000256" key="2">
    <source>
        <dbReference type="SAM" id="Phobius"/>
    </source>
</evidence>
<evidence type="ECO:0000259" key="4">
    <source>
        <dbReference type="Pfam" id="PF07987"/>
    </source>
</evidence>
<reference evidence="6" key="1">
    <citation type="journal article" date="2019" name="Int. J. Syst. Evol. Microbiol.">
        <title>The Global Catalogue of Microorganisms (GCM) 10K type strain sequencing project: providing services to taxonomists for standard genome sequencing and annotation.</title>
        <authorList>
            <consortium name="The Broad Institute Genomics Platform"/>
            <consortium name="The Broad Institute Genome Sequencing Center for Infectious Disease"/>
            <person name="Wu L."/>
            <person name="Ma J."/>
        </authorList>
    </citation>
    <scope>NUCLEOTIDE SEQUENCE [LARGE SCALE GENOMIC DNA]</scope>
    <source>
        <strain evidence="6">CCUG 54950</strain>
    </source>
</reference>
<evidence type="ECO:0000313" key="6">
    <source>
        <dbReference type="Proteomes" id="UP001597233"/>
    </source>
</evidence>
<organism evidence="5 6">
    <name type="scientific">Paenibacillus wenxiniae</name>
    <dbReference type="NCBI Taxonomy" id="1636843"/>
    <lineage>
        <taxon>Bacteria</taxon>
        <taxon>Bacillati</taxon>
        <taxon>Bacillota</taxon>
        <taxon>Bacilli</taxon>
        <taxon>Bacillales</taxon>
        <taxon>Paenibacillaceae</taxon>
        <taxon>Paenibacillus</taxon>
    </lineage>
</organism>
<sequence length="268" mass="27576">MNKNSFWTRFAAIASAVTLTGMIVFTGVASAHVTVKPAESMTGAWETYTMKVPSEKDIPTIKVTLKVPENLSFKQYQPVPGWKVTTEKNDAGEVSTVTWEAESGGIEAGQFQQFVFVGQNPDKDSDLVWDAFQYYSDGSIVQWTGDKGSDSPHSITVVSKDGATGAAATTDHGHDSAGTAGSGTESATTGTEATGSTEGMATGTEASADTATTGETTDTMTAGNSAAATTAAPAANSGMQTATLVIAIVALIAAIGAWVTAARKRGTK</sequence>
<dbReference type="RefSeq" id="WP_347326492.1">
    <property type="nucleotide sequence ID" value="NZ_JBCGUH010000012.1"/>
</dbReference>
<name>A0ABW4RNR0_9BACL</name>
<gene>
    <name evidence="5" type="ORF">ACFSC9_16620</name>
</gene>
<evidence type="ECO:0000256" key="3">
    <source>
        <dbReference type="SAM" id="SignalP"/>
    </source>
</evidence>
<dbReference type="InterPro" id="IPR012533">
    <property type="entry name" value="YcnI-copper_dom"/>
</dbReference>
<dbReference type="EMBL" id="JBHUEH010000023">
    <property type="protein sequence ID" value="MFD1887118.1"/>
    <property type="molecule type" value="Genomic_DNA"/>
</dbReference>
<keyword evidence="2" id="KW-0472">Membrane</keyword>
<protein>
    <submittedName>
        <fullName evidence="5">YcnI family protein</fullName>
    </submittedName>
</protein>
<evidence type="ECO:0000256" key="1">
    <source>
        <dbReference type="SAM" id="MobiDB-lite"/>
    </source>
</evidence>
<dbReference type="Gene3D" id="2.60.40.2230">
    <property type="entry name" value="Uncharacterised protein YcnI-like PF07987, DUF1775"/>
    <property type="match status" value="1"/>
</dbReference>
<feature type="signal peptide" evidence="3">
    <location>
        <begin position="1"/>
        <end position="31"/>
    </location>
</feature>
<proteinExistence type="predicted"/>
<dbReference type="CDD" id="cd08545">
    <property type="entry name" value="YcnI_like"/>
    <property type="match status" value="1"/>
</dbReference>
<feature type="domain" description="YncI copper-binding" evidence="4">
    <location>
        <begin position="32"/>
        <end position="147"/>
    </location>
</feature>
<dbReference type="InterPro" id="IPR038507">
    <property type="entry name" value="YcnI-like_sf"/>
</dbReference>
<comment type="caution">
    <text evidence="5">The sequence shown here is derived from an EMBL/GenBank/DDBJ whole genome shotgun (WGS) entry which is preliminary data.</text>
</comment>
<feature type="region of interest" description="Disordered" evidence="1">
    <location>
        <begin position="163"/>
        <end position="221"/>
    </location>
</feature>
<feature type="chain" id="PRO_5046126170" evidence="3">
    <location>
        <begin position="32"/>
        <end position="268"/>
    </location>
</feature>
<feature type="transmembrane region" description="Helical" evidence="2">
    <location>
        <begin position="242"/>
        <end position="262"/>
    </location>
</feature>
<dbReference type="Pfam" id="PF07987">
    <property type="entry name" value="DUF1775"/>
    <property type="match status" value="1"/>
</dbReference>
<accession>A0ABW4RNR0</accession>
<keyword evidence="2" id="KW-0812">Transmembrane</keyword>
<evidence type="ECO:0000313" key="5">
    <source>
        <dbReference type="EMBL" id="MFD1887118.1"/>
    </source>
</evidence>
<dbReference type="Proteomes" id="UP001597233">
    <property type="component" value="Unassembled WGS sequence"/>
</dbReference>
<keyword evidence="2" id="KW-1133">Transmembrane helix</keyword>
<keyword evidence="6" id="KW-1185">Reference proteome</keyword>
<keyword evidence="3" id="KW-0732">Signal</keyword>